<dbReference type="PROSITE" id="PS50005">
    <property type="entry name" value="TPR"/>
    <property type="match status" value="1"/>
</dbReference>
<dbReference type="GO" id="GO:0000184">
    <property type="term" value="P:nuclear-transcribed mRNA catabolic process, nonsense-mediated decay"/>
    <property type="evidence" value="ECO:0007669"/>
    <property type="project" value="UniProtKB-KW"/>
</dbReference>
<sequence>MSMIESKRLPPQSIQLILYKFQTYMDGMPLEDSHYLPQILDVFNLTADLYPMILSNSFQDIVDRIVGWLVDPKISQAVSSAILDTFKKFQPFWCQHLQFCIALLTQLIKDTQYENFVSDCEPRGTVRSVLLFKPTIGNTDRFPLKGIPLWKCSFSILKAIFHSVFPNSRSDSERGSLHSSSPSRRQNSNNSRKQSFTRSQSSRHSTERSLSVSKLSKQKANATNLIKTLKFTDFQPEYVTQLQHLSMWLVEIISKVGKKYRNPEWISLGSQLVRFLSKYYRATVPANLSISMLNFLTLELNWHIENFNTESSVKDVVGSIEKIFQTVECWSPSCSPLILDFFLDPFDSILLSKARFIGLKDSNSLILKTCCKVVGGLSFTNDQVGHKKSINNLMKEIEFIFEKVFKLPFEKNANIQKKKFVDLSKLKREEMCSLAMFNINLLTECAKWGIPLEKDLDCGEHIYRFFEEIFQLVEPIENLDQFSSRVKDTIFISIYAVCRSLLEQNHASSGMLMEETIIEYCLQSHRQMLEKKKVLRFDYKILILNFFKEFFFNFYLQIKNSNIEPQFSRSLKKKISDCLNELILVLATWVDPYLRNFLANILLFVFENFSSLNVFSEYKLLSSHIQTLLDRTKDADENVVKTVLKILASLNHSATKLLLREYLKNGEEAVVENLIMRSNSYLSFKQKHFDAFMSSLGFVEILPLNSDEKYNLKIEKQGESFKMELGWLLGIFHACQSATSIKKNFDILTLQEQDLDNLIDRVEFSSDSLRFWGIWCSCQYLINNKLRSTFGDPRQTLEAIEYVLLVLIDTVSQKLPSKIEISDKQIFLLLNKLRNILHFINNLELLIQNAVLGAGLSVPQAPKMSMIFFSHNKGVCQDWLARIRRHLIFGGKLVGIENGFIIFHSLKFLNETLYLIKRGGLSDFDMLIENFHLVLFHMVVAYIELGDADCIVGLYSWLENSFHPILIQQDKKTYLSYHLGFLKVAVLLVTERVEQALTKLSSLISNSDVTVPNICLPLIAEMVAHYYKELNDYKSLENWTIHVEEKNFFSPEKFSAFKAPIHLWLKTFANFDNSGKSVNFDTFRQNLNFGLKEAILKLADENISKLSLFSDGRCEELSSDSIEILNCMLTANFLKLPDYFSYLFPLQVEMTLQTSLENTANATIQLDLLSNLVNLSTKLDGYSTGNLNRLYNVGGIVLKNVTGELEVEGRLLMDNFALNIAKFARKKQNLKLSQKLLGIVESISENSSILNIRKFVENGNYLFSTKKYEAALEIFTKAIDILEKSNFADQESTRALINKTCLKISQFYNINKKFDLKFLNFSPVENDTETLKPVEVITCKYLQKASKVCPLNSKPWYILANLYYRKGRKLVEDITSGKRTEILLLKQKIFNQPSNQIPESEISKLISSLFLKEIGEVDIVTNFSESLTSRLTVTFPHILPELVNEVSNTFKILEKEILYFYGLAVEGYLKFLNLFEIFDVTAANGDKAKDSKLSIATFRLIRILGKYGTRLKPHFENLDVIPSTLWEPVVMQLFARIDHNDEFAAKTVSKLILRIAESSPHLVVFPTVVGSLSKFSDAESISSYNNIFQLLYNKGHTKYVQEVKKMVIEFQRVTILWEEIWYHKLQAIRSDITKRIERFNLELKRLQNNASISEEIRKEVQKTDYFAILDPVLIHLRNVCKITIDLEPTTPHEIWFMETYGIKIRESILSLESTENFSIEISWTPFKEFLLELSNLVNKPRTIDIASVSPYLFNVNNSSIPLPGKSDNIVKIKAFSSLLTLATKTKPKKLSLLGNDGKEYSYLLKGLEDLHLDERIMQFISTVNTFLTTDKQFSKKKLSAATYSIIPFGDHFGMTQWINETNSFFSFYKSWQVIAKSTRVDAEGKSTEEIIRPAVQFSSKIAAAFQQQKLPKTLPRAKWPVDILKNVFLELEAETPPNLISTELRCSSPNPTVWLEKVNNFTKSNAVISMIGYVLGLGDRHLDNILMDSKTGNVIHIDFNICFEKGRKLRIAECVPFRLTQNMVKGFGLFGVEGTFRKSCENTLLAMRQNSEVLYTLLEAFISDPLIDWKNDIKEEQSRFEFEFNSELKLFSARLLEVSGFLTLNLESVIATLARFAEKCGVLATENAANENAVKRDNKLLFKKLEELRGWKSLHIQTYQHLKNPLNSQKPSQNFMLMPLQEYAGDALFSNTLNDINYLFNELNLTRVDNFNFIFENIHFYQSLINGNIDMLLKQDFSLKLIQSFDILRSGVKSANLFDFEKLFLSKKSDIDYFELHLQSIVNKKTSDLSDLANFLQACPAHLKDDEAQLRNQNIVTSLFSTNRQHNFVSATILNKLVEMGLLMSSIITTRADKIKISNRKIVVLRNVAVKVRGTSSSLPDTIHLSHVLILWLLQYLMMPDIASIFDDQKSFSGFYDYLNLSNGIFTFQLNFFNFIVPFQKKTQEMGESHMLMLITALDSIVKPNVHSDLFSIEHLVYVKKKLQLYESLKNRIYEERSEAKEIMVALDSIFLNIQELLFKISNQNPDMGNINLLIKYQIIEVKFKILKLCVAFSALNTSDPSGEWQLIVDFDDTTFDANKLFSSALRDLISCVKSFNTFCNNHLIMRPCVKKIKMLINSIPEIPYTEISNENFFEISNKVAASSTPLDENYKSFQLQLEDVVLNILQHSFLREGIIRMRQLELKMHQRVLGLMRYQHLHIAGESLLSDVNIQNYEVFKRLHSTLDLLANREALISQAETKLQCLRDNMESSNQNDAIKSLSVVVDKGIQVLNGEKEENPIISELFEYFKVKKDSLLEAIDAIELMFVKINLFIDHLGKLSKHLSKKDSIEIQEKLKLFTIIQNMKYMVLKLIPSTKVAFEALSNSSEKDPNCITLLLSCKFSHLEALSNKIRTTVHYILNAFKKGSLHDLTEENSLDFSDEQDYNFEDIFIKKNFLSEKSDVGMEKISNFEKEADILSDPQNSENSSVDQKEVRNSQAHERNVYASNMLKTVRSKLEGDVGRLNITDQVSLVINQATSVDNLSMMYEGWMAWI</sequence>
<dbReference type="PANTHER" id="PTHR11139:SF71">
    <property type="entry name" value="SERINE_THREONINE-PROTEIN KINASE SMG1"/>
    <property type="match status" value="1"/>
</dbReference>
<feature type="region of interest" description="Disordered" evidence="11">
    <location>
        <begin position="2958"/>
        <end position="2980"/>
    </location>
</feature>
<dbReference type="SMART" id="SM00146">
    <property type="entry name" value="PI3Kc"/>
    <property type="match status" value="1"/>
</dbReference>
<evidence type="ECO:0000256" key="7">
    <source>
        <dbReference type="ARBA" id="ARBA00047899"/>
    </source>
</evidence>
<proteinExistence type="predicted"/>
<feature type="repeat" description="TPR" evidence="9">
    <location>
        <begin position="1252"/>
        <end position="1285"/>
    </location>
</feature>
<feature type="compositionally biased region" description="Polar residues" evidence="11">
    <location>
        <begin position="196"/>
        <end position="215"/>
    </location>
</feature>
<protein>
    <recommendedName>
        <fullName evidence="1">non-specific serine/threonine protein kinase</fullName>
        <ecNumber evidence="1">2.7.11.1</ecNumber>
    </recommendedName>
</protein>
<evidence type="ECO:0000256" key="2">
    <source>
        <dbReference type="ARBA" id="ARBA00022679"/>
    </source>
</evidence>
<evidence type="ECO:0000256" key="6">
    <source>
        <dbReference type="ARBA" id="ARBA00023161"/>
    </source>
</evidence>
<evidence type="ECO:0000256" key="3">
    <source>
        <dbReference type="ARBA" id="ARBA00022741"/>
    </source>
</evidence>
<evidence type="ECO:0000256" key="9">
    <source>
        <dbReference type="PROSITE-ProRule" id="PRU00339"/>
    </source>
</evidence>
<feature type="coiled-coil region" evidence="10">
    <location>
        <begin position="2727"/>
        <end position="2754"/>
    </location>
</feature>
<dbReference type="SUPFAM" id="SSF48452">
    <property type="entry name" value="TPR-like"/>
    <property type="match status" value="1"/>
</dbReference>
<comment type="catalytic activity">
    <reaction evidence="8">
        <text>L-seryl-[protein] + ATP = O-phospho-L-seryl-[protein] + ADP + H(+)</text>
        <dbReference type="Rhea" id="RHEA:17989"/>
        <dbReference type="Rhea" id="RHEA-COMP:9863"/>
        <dbReference type="Rhea" id="RHEA-COMP:11604"/>
        <dbReference type="ChEBI" id="CHEBI:15378"/>
        <dbReference type="ChEBI" id="CHEBI:29999"/>
        <dbReference type="ChEBI" id="CHEBI:30616"/>
        <dbReference type="ChEBI" id="CHEBI:83421"/>
        <dbReference type="ChEBI" id="CHEBI:456216"/>
        <dbReference type="EC" id="2.7.11.1"/>
    </reaction>
</comment>
<evidence type="ECO:0000256" key="4">
    <source>
        <dbReference type="ARBA" id="ARBA00022777"/>
    </source>
</evidence>
<evidence type="ECO:0000256" key="11">
    <source>
        <dbReference type="SAM" id="MobiDB-lite"/>
    </source>
</evidence>
<dbReference type="Pfam" id="PF15785">
    <property type="entry name" value="SMG1"/>
    <property type="match status" value="1"/>
</dbReference>
<dbReference type="Proteomes" id="UP001211065">
    <property type="component" value="Unassembled WGS sequence"/>
</dbReference>
<dbReference type="InterPro" id="IPR003152">
    <property type="entry name" value="FATC_dom"/>
</dbReference>
<evidence type="ECO:0000256" key="10">
    <source>
        <dbReference type="SAM" id="Coils"/>
    </source>
</evidence>
<keyword evidence="6" id="KW-0866">Nonsense-mediated mRNA decay</keyword>
<feature type="compositionally biased region" description="Polar residues" evidence="11">
    <location>
        <begin position="2959"/>
        <end position="2968"/>
    </location>
</feature>
<dbReference type="PROSITE" id="PS50290">
    <property type="entry name" value="PI3_4_KINASE_3"/>
    <property type="match status" value="1"/>
</dbReference>
<keyword evidence="5" id="KW-0067">ATP-binding</keyword>
<dbReference type="InterPro" id="IPR031559">
    <property type="entry name" value="SMG1"/>
</dbReference>
<dbReference type="PROSITE" id="PS51190">
    <property type="entry name" value="FATC"/>
    <property type="match status" value="1"/>
</dbReference>
<dbReference type="InterPro" id="IPR011009">
    <property type="entry name" value="Kinase-like_dom_sf"/>
</dbReference>
<dbReference type="InterPro" id="IPR050517">
    <property type="entry name" value="DDR_Repair_Kinase"/>
</dbReference>
<evidence type="ECO:0000256" key="1">
    <source>
        <dbReference type="ARBA" id="ARBA00012513"/>
    </source>
</evidence>
<dbReference type="InterPro" id="IPR019734">
    <property type="entry name" value="TPR_rpt"/>
</dbReference>
<keyword evidence="15" id="KW-1185">Reference proteome</keyword>
<comment type="catalytic activity">
    <reaction evidence="7">
        <text>L-threonyl-[protein] + ATP = O-phospho-L-threonyl-[protein] + ADP + H(+)</text>
        <dbReference type="Rhea" id="RHEA:46608"/>
        <dbReference type="Rhea" id="RHEA-COMP:11060"/>
        <dbReference type="Rhea" id="RHEA-COMP:11605"/>
        <dbReference type="ChEBI" id="CHEBI:15378"/>
        <dbReference type="ChEBI" id="CHEBI:30013"/>
        <dbReference type="ChEBI" id="CHEBI:30616"/>
        <dbReference type="ChEBI" id="CHEBI:61977"/>
        <dbReference type="ChEBI" id="CHEBI:456216"/>
        <dbReference type="EC" id="2.7.11.1"/>
    </reaction>
</comment>
<comment type="caution">
    <text evidence="14">The sequence shown here is derived from an EMBL/GenBank/DDBJ whole genome shotgun (WGS) entry which is preliminary data.</text>
</comment>
<feature type="domain" description="FATC" evidence="13">
    <location>
        <begin position="3001"/>
        <end position="3033"/>
    </location>
</feature>
<dbReference type="PANTHER" id="PTHR11139">
    <property type="entry name" value="ATAXIA TELANGIECTASIA MUTATED ATM -RELATED"/>
    <property type="match status" value="1"/>
</dbReference>
<organism evidence="14 15">
    <name type="scientific">Clydaea vesicula</name>
    <dbReference type="NCBI Taxonomy" id="447962"/>
    <lineage>
        <taxon>Eukaryota</taxon>
        <taxon>Fungi</taxon>
        <taxon>Fungi incertae sedis</taxon>
        <taxon>Chytridiomycota</taxon>
        <taxon>Chytridiomycota incertae sedis</taxon>
        <taxon>Chytridiomycetes</taxon>
        <taxon>Lobulomycetales</taxon>
        <taxon>Lobulomycetaceae</taxon>
        <taxon>Clydaea</taxon>
    </lineage>
</organism>
<dbReference type="Pfam" id="PF02260">
    <property type="entry name" value="FATC"/>
    <property type="match status" value="1"/>
</dbReference>
<feature type="compositionally biased region" description="Low complexity" evidence="11">
    <location>
        <begin position="177"/>
        <end position="194"/>
    </location>
</feature>
<accession>A0AAD5U298</accession>
<feature type="domain" description="PI3K/PI4K catalytic" evidence="12">
    <location>
        <begin position="1774"/>
        <end position="2113"/>
    </location>
</feature>
<keyword evidence="3" id="KW-0547">Nucleotide-binding</keyword>
<evidence type="ECO:0000313" key="15">
    <source>
        <dbReference type="Proteomes" id="UP001211065"/>
    </source>
</evidence>
<dbReference type="SMART" id="SM01343">
    <property type="entry name" value="FATC"/>
    <property type="match status" value="1"/>
</dbReference>
<name>A0AAD5U298_9FUNG</name>
<dbReference type="GO" id="GO:0005634">
    <property type="term" value="C:nucleus"/>
    <property type="evidence" value="ECO:0007669"/>
    <property type="project" value="TreeGrafter"/>
</dbReference>
<evidence type="ECO:0000259" key="13">
    <source>
        <dbReference type="PROSITE" id="PS51190"/>
    </source>
</evidence>
<feature type="region of interest" description="Disordered" evidence="11">
    <location>
        <begin position="167"/>
        <end position="215"/>
    </location>
</feature>
<dbReference type="EC" id="2.7.11.1" evidence="1"/>
<dbReference type="Pfam" id="PF00454">
    <property type="entry name" value="PI3_PI4_kinase"/>
    <property type="match status" value="1"/>
</dbReference>
<keyword evidence="2" id="KW-0808">Transferase</keyword>
<reference evidence="14" key="1">
    <citation type="submission" date="2020-05" db="EMBL/GenBank/DDBJ databases">
        <title>Phylogenomic resolution of chytrid fungi.</title>
        <authorList>
            <person name="Stajich J.E."/>
            <person name="Amses K."/>
            <person name="Simmons R."/>
            <person name="Seto K."/>
            <person name="Myers J."/>
            <person name="Bonds A."/>
            <person name="Quandt C.A."/>
            <person name="Barry K."/>
            <person name="Liu P."/>
            <person name="Grigoriev I."/>
            <person name="Longcore J.E."/>
            <person name="James T.Y."/>
        </authorList>
    </citation>
    <scope>NUCLEOTIDE SEQUENCE</scope>
    <source>
        <strain evidence="14">JEL0476</strain>
    </source>
</reference>
<dbReference type="GO" id="GO:0005524">
    <property type="term" value="F:ATP binding"/>
    <property type="evidence" value="ECO:0007669"/>
    <property type="project" value="UniProtKB-KW"/>
</dbReference>
<evidence type="ECO:0000256" key="5">
    <source>
        <dbReference type="ARBA" id="ARBA00022840"/>
    </source>
</evidence>
<dbReference type="Gene3D" id="1.25.40.10">
    <property type="entry name" value="Tetratricopeptide repeat domain"/>
    <property type="match status" value="1"/>
</dbReference>
<dbReference type="Gene3D" id="1.10.1070.11">
    <property type="entry name" value="Phosphatidylinositol 3-/4-kinase, catalytic domain"/>
    <property type="match status" value="1"/>
</dbReference>
<evidence type="ECO:0000259" key="12">
    <source>
        <dbReference type="PROSITE" id="PS50290"/>
    </source>
</evidence>
<keyword evidence="4" id="KW-0418">Kinase</keyword>
<evidence type="ECO:0000313" key="14">
    <source>
        <dbReference type="EMBL" id="KAJ3219957.1"/>
    </source>
</evidence>
<dbReference type="GO" id="GO:0004674">
    <property type="term" value="F:protein serine/threonine kinase activity"/>
    <property type="evidence" value="ECO:0007669"/>
    <property type="project" value="UniProtKB-EC"/>
</dbReference>
<dbReference type="InterPro" id="IPR018936">
    <property type="entry name" value="PI3/4_kinase_CS"/>
</dbReference>
<dbReference type="PROSITE" id="PS00916">
    <property type="entry name" value="PI3_4_KINASE_2"/>
    <property type="match status" value="1"/>
</dbReference>
<dbReference type="GO" id="GO:0035556">
    <property type="term" value="P:intracellular signal transduction"/>
    <property type="evidence" value="ECO:0007669"/>
    <property type="project" value="UniProtKB-ARBA"/>
</dbReference>
<keyword evidence="10" id="KW-0175">Coiled coil</keyword>
<keyword evidence="9" id="KW-0802">TPR repeat</keyword>
<dbReference type="EMBL" id="JADGJW010000320">
    <property type="protein sequence ID" value="KAJ3219957.1"/>
    <property type="molecule type" value="Genomic_DNA"/>
</dbReference>
<evidence type="ECO:0000256" key="8">
    <source>
        <dbReference type="ARBA" id="ARBA00048679"/>
    </source>
</evidence>
<feature type="coiled-coil region" evidence="10">
    <location>
        <begin position="1629"/>
        <end position="1663"/>
    </location>
</feature>
<dbReference type="InterPro" id="IPR000403">
    <property type="entry name" value="PI3/4_kinase_cat_dom"/>
</dbReference>
<gene>
    <name evidence="14" type="ORF">HK099_004523</name>
</gene>
<dbReference type="SUPFAM" id="SSF56112">
    <property type="entry name" value="Protein kinase-like (PK-like)"/>
    <property type="match status" value="1"/>
</dbReference>
<dbReference type="InterPro" id="IPR011990">
    <property type="entry name" value="TPR-like_helical_dom_sf"/>
</dbReference>
<dbReference type="InterPro" id="IPR036940">
    <property type="entry name" value="PI3/4_kinase_cat_sf"/>
</dbReference>
<feature type="compositionally biased region" description="Basic and acidic residues" evidence="11">
    <location>
        <begin position="2969"/>
        <end position="2980"/>
    </location>
</feature>
<dbReference type="Gene3D" id="3.30.1010.10">
    <property type="entry name" value="Phosphatidylinositol 3-kinase Catalytic Subunit, Chain A, domain 4"/>
    <property type="match status" value="1"/>
</dbReference>